<keyword evidence="3" id="KW-1185">Reference proteome</keyword>
<accession>A0ABV4J8N2</accession>
<evidence type="ECO:0000313" key="3">
    <source>
        <dbReference type="Proteomes" id="UP001567537"/>
    </source>
</evidence>
<gene>
    <name evidence="2" type="ORF">KYY02_32000</name>
</gene>
<dbReference type="EMBL" id="JAHWZY010000068">
    <property type="protein sequence ID" value="MEZ3183118.1"/>
    <property type="molecule type" value="Genomic_DNA"/>
</dbReference>
<dbReference type="RefSeq" id="WP_371244526.1">
    <property type="nucleotide sequence ID" value="NZ_JAHWZY010000068.1"/>
</dbReference>
<evidence type="ECO:0000256" key="1">
    <source>
        <dbReference type="SAM" id="MobiDB-lite"/>
    </source>
</evidence>
<protein>
    <submittedName>
        <fullName evidence="2">Uncharacterized protein</fullName>
    </submittedName>
</protein>
<feature type="compositionally biased region" description="Basic and acidic residues" evidence="1">
    <location>
        <begin position="17"/>
        <end position="26"/>
    </location>
</feature>
<comment type="caution">
    <text evidence="2">The sequence shown here is derived from an EMBL/GenBank/DDBJ whole genome shotgun (WGS) entry which is preliminary data.</text>
</comment>
<feature type="compositionally biased region" description="Basic and acidic residues" evidence="1">
    <location>
        <begin position="37"/>
        <end position="55"/>
    </location>
</feature>
<proteinExistence type="predicted"/>
<feature type="compositionally biased region" description="Polar residues" evidence="1">
    <location>
        <begin position="1"/>
        <end position="12"/>
    </location>
</feature>
<evidence type="ECO:0000313" key="2">
    <source>
        <dbReference type="EMBL" id="MEZ3183118.1"/>
    </source>
</evidence>
<organism evidence="2 3">
    <name type="scientific">Streptomyces pimonensis</name>
    <dbReference type="NCBI Taxonomy" id="2860288"/>
    <lineage>
        <taxon>Bacteria</taxon>
        <taxon>Bacillati</taxon>
        <taxon>Actinomycetota</taxon>
        <taxon>Actinomycetes</taxon>
        <taxon>Kitasatosporales</taxon>
        <taxon>Streptomycetaceae</taxon>
        <taxon>Streptomyces</taxon>
    </lineage>
</organism>
<sequence>MSTPHGNDSSHPLEQVTGEKDVHPEEEGQQAGSTGARGDDAGPDTVDRSAEREQR</sequence>
<feature type="region of interest" description="Disordered" evidence="1">
    <location>
        <begin position="1"/>
        <end position="55"/>
    </location>
</feature>
<dbReference type="Proteomes" id="UP001567537">
    <property type="component" value="Unassembled WGS sequence"/>
</dbReference>
<reference evidence="2 3" key="1">
    <citation type="journal article" date="2021" name="Res Sq">
        <title>Streptomyces Pimoensis sp. nov., Isolated From the Taklimakan Desert in Xinjiang, China.</title>
        <authorList>
            <person name="Zhang P."/>
            <person name="Luo X."/>
            <person name="Luo X."/>
            <person name="Liu Z."/>
            <person name="Xia Z."/>
            <person name="Wan C."/>
            <person name="zhang L."/>
        </authorList>
    </citation>
    <scope>NUCLEOTIDE SEQUENCE [LARGE SCALE GENOMIC DNA]</scope>
    <source>
        <strain evidence="2 3">TRM75549</strain>
    </source>
</reference>
<name>A0ABV4J8N2_9ACTN</name>